<proteinExistence type="predicted"/>
<sequence length="355" mass="38998">MLRLGYLLAHRCLKLFLILFRTAPTDVRNRVKNRFEHHLDAIILPGFSVVGLDSASIFEAAGDCGPADRMTEAQELSFAMAATNGGLDGGNICRDFLRKVCHRGSRCKFVHPDGQETEEARPLVDAVFCHDFQNSECFRPNCKFLHCTRQEEELYRTTGRLPSAQGIPPPEPPTVVGMIPPVCKDFLKGDCRRAGRCKFRHLGEEEPEAKRRALDEDMGYRVLQQENAILRRKVDDLKKQVADLMATNEFLLDQNAALRLSKQTAASQSLGVIPTAATLQPVAPLASTAELASSPQSLTPMVPVVPVSISSSLPASLSQSLAQTIITMSSPSAPLVSYPVMTQSLRPVIAHRMGH</sequence>
<reference evidence="1 2" key="1">
    <citation type="journal article" date="2020" name="Cell">
        <title>Large-Scale Comparative Analyses of Tick Genomes Elucidate Their Genetic Diversity and Vector Capacities.</title>
        <authorList>
            <consortium name="Tick Genome and Microbiome Consortium (TIGMIC)"/>
            <person name="Jia N."/>
            <person name="Wang J."/>
            <person name="Shi W."/>
            <person name="Du L."/>
            <person name="Sun Y."/>
            <person name="Zhan W."/>
            <person name="Jiang J.F."/>
            <person name="Wang Q."/>
            <person name="Zhang B."/>
            <person name="Ji P."/>
            <person name="Bell-Sakyi L."/>
            <person name="Cui X.M."/>
            <person name="Yuan T.T."/>
            <person name="Jiang B.G."/>
            <person name="Yang W.F."/>
            <person name="Lam T.T."/>
            <person name="Chang Q.C."/>
            <person name="Ding S.J."/>
            <person name="Wang X.J."/>
            <person name="Zhu J.G."/>
            <person name="Ruan X.D."/>
            <person name="Zhao L."/>
            <person name="Wei J.T."/>
            <person name="Ye R.Z."/>
            <person name="Que T.C."/>
            <person name="Du C.H."/>
            <person name="Zhou Y.H."/>
            <person name="Cheng J.X."/>
            <person name="Dai P.F."/>
            <person name="Guo W.B."/>
            <person name="Han X.H."/>
            <person name="Huang E.J."/>
            <person name="Li L.F."/>
            <person name="Wei W."/>
            <person name="Gao Y.C."/>
            <person name="Liu J.Z."/>
            <person name="Shao H.Z."/>
            <person name="Wang X."/>
            <person name="Wang C.C."/>
            <person name="Yang T.C."/>
            <person name="Huo Q.B."/>
            <person name="Li W."/>
            <person name="Chen H.Y."/>
            <person name="Chen S.E."/>
            <person name="Zhou L.G."/>
            <person name="Ni X.B."/>
            <person name="Tian J.H."/>
            <person name="Sheng Y."/>
            <person name="Liu T."/>
            <person name="Pan Y.S."/>
            <person name="Xia L.Y."/>
            <person name="Li J."/>
            <person name="Zhao F."/>
            <person name="Cao W.C."/>
        </authorList>
    </citation>
    <scope>NUCLEOTIDE SEQUENCE [LARGE SCALE GENOMIC DNA]</scope>
    <source>
        <strain evidence="1">Iper-2018</strain>
    </source>
</reference>
<comment type="caution">
    <text evidence="1">The sequence shown here is derived from an EMBL/GenBank/DDBJ whole genome shotgun (WGS) entry which is preliminary data.</text>
</comment>
<evidence type="ECO:0000313" key="2">
    <source>
        <dbReference type="Proteomes" id="UP000805193"/>
    </source>
</evidence>
<accession>A0AC60PCS5</accession>
<protein>
    <submittedName>
        <fullName evidence="1">Uncharacterized protein</fullName>
    </submittedName>
</protein>
<name>A0AC60PCS5_IXOPE</name>
<gene>
    <name evidence="1" type="ORF">HPB47_005629</name>
</gene>
<dbReference type="EMBL" id="JABSTQ010010847">
    <property type="protein sequence ID" value="KAG0417387.1"/>
    <property type="molecule type" value="Genomic_DNA"/>
</dbReference>
<dbReference type="Proteomes" id="UP000805193">
    <property type="component" value="Unassembled WGS sequence"/>
</dbReference>
<evidence type="ECO:0000313" key="1">
    <source>
        <dbReference type="EMBL" id="KAG0417387.1"/>
    </source>
</evidence>
<keyword evidence="2" id="KW-1185">Reference proteome</keyword>
<organism evidence="1 2">
    <name type="scientific">Ixodes persulcatus</name>
    <name type="common">Taiga tick</name>
    <dbReference type="NCBI Taxonomy" id="34615"/>
    <lineage>
        <taxon>Eukaryota</taxon>
        <taxon>Metazoa</taxon>
        <taxon>Ecdysozoa</taxon>
        <taxon>Arthropoda</taxon>
        <taxon>Chelicerata</taxon>
        <taxon>Arachnida</taxon>
        <taxon>Acari</taxon>
        <taxon>Parasitiformes</taxon>
        <taxon>Ixodida</taxon>
        <taxon>Ixodoidea</taxon>
        <taxon>Ixodidae</taxon>
        <taxon>Ixodinae</taxon>
        <taxon>Ixodes</taxon>
    </lineage>
</organism>